<protein>
    <submittedName>
        <fullName evidence="2">VirE N-terminal domain-containing protein</fullName>
    </submittedName>
</protein>
<dbReference type="Proteomes" id="UP000317557">
    <property type="component" value="Unassembled WGS sequence"/>
</dbReference>
<dbReference type="Pfam" id="PF08800">
    <property type="entry name" value="BT4734-like_N"/>
    <property type="match status" value="1"/>
</dbReference>
<dbReference type="InterPro" id="IPR014907">
    <property type="entry name" value="BT4734-like_N"/>
</dbReference>
<proteinExistence type="predicted"/>
<evidence type="ECO:0000313" key="2">
    <source>
        <dbReference type="EMBL" id="SMO65650.1"/>
    </source>
</evidence>
<dbReference type="AlphaFoldDB" id="A0A521D408"/>
<dbReference type="RefSeq" id="WP_142454303.1">
    <property type="nucleotide sequence ID" value="NZ_FXTP01000007.1"/>
</dbReference>
<dbReference type="OrthoDB" id="1522635at2"/>
<organism evidence="2 3">
    <name type="scientific">Gracilimonas mengyeensis</name>
    <dbReference type="NCBI Taxonomy" id="1302730"/>
    <lineage>
        <taxon>Bacteria</taxon>
        <taxon>Pseudomonadati</taxon>
        <taxon>Balneolota</taxon>
        <taxon>Balneolia</taxon>
        <taxon>Balneolales</taxon>
        <taxon>Balneolaceae</taxon>
        <taxon>Gracilimonas</taxon>
    </lineage>
</organism>
<reference evidence="2 3" key="1">
    <citation type="submission" date="2017-05" db="EMBL/GenBank/DDBJ databases">
        <authorList>
            <person name="Varghese N."/>
            <person name="Submissions S."/>
        </authorList>
    </citation>
    <scope>NUCLEOTIDE SEQUENCE [LARGE SCALE GENOMIC DNA]</scope>
    <source>
        <strain evidence="2 3">DSM 21985</strain>
    </source>
</reference>
<dbReference type="EMBL" id="FXTP01000007">
    <property type="protein sequence ID" value="SMO65650.1"/>
    <property type="molecule type" value="Genomic_DNA"/>
</dbReference>
<accession>A0A521D408</accession>
<feature type="domain" description="BT4734-like N-terminal" evidence="1">
    <location>
        <begin position="51"/>
        <end position="171"/>
    </location>
</feature>
<gene>
    <name evidence="2" type="ORF">SAMN06265219_10753</name>
</gene>
<evidence type="ECO:0000313" key="3">
    <source>
        <dbReference type="Proteomes" id="UP000317557"/>
    </source>
</evidence>
<sequence length="346" mass="39497">MNELNNSISIFKNFQSEPKTISLIQWLHACKHGCRYSKQVLRYRETKQDFLKKSLPLVTVGAVCEGGRKMEQVIHKTGWIALDIDGKDNPHLSNAEHLRDEVANIRNVAFSGLSVSGNGVWALIKIEKPDQQAEYFHEIQQDFLELFGIKLDISKGRNPNDARFYSYDPDAIIKESFIPYRKLSKELPNSPVYLNEFDDSRNYQKDFCGNGTRYGEVALQSELKLLEQSSDGNRNNQLFKISAQLASLVASNCLNEFEVRNLLEHSARFIGLSDKEIHQTIESGFKKGLQNPRILKVSHDSLSHNTAISLKEKPQINSALYGMNPWTGEVFDERGYPKNWDNVLPF</sequence>
<evidence type="ECO:0000259" key="1">
    <source>
        <dbReference type="Pfam" id="PF08800"/>
    </source>
</evidence>
<keyword evidence="3" id="KW-1185">Reference proteome</keyword>
<name>A0A521D408_9BACT</name>